<evidence type="ECO:0000313" key="4">
    <source>
        <dbReference type="Proteomes" id="UP001201161"/>
    </source>
</evidence>
<evidence type="ECO:0000313" key="3">
    <source>
        <dbReference type="EMBL" id="MCF6376391.1"/>
    </source>
</evidence>
<dbReference type="Proteomes" id="UP001201161">
    <property type="component" value="Unassembled WGS sequence"/>
</dbReference>
<feature type="signal peptide" evidence="1">
    <location>
        <begin position="1"/>
        <end position="28"/>
    </location>
</feature>
<keyword evidence="1" id="KW-0732">Signal</keyword>
<evidence type="ECO:0000259" key="2">
    <source>
        <dbReference type="PROSITE" id="PS51762"/>
    </source>
</evidence>
<dbReference type="Pfam" id="PF00722">
    <property type="entry name" value="Glyco_hydro_16"/>
    <property type="match status" value="1"/>
</dbReference>
<keyword evidence="4" id="KW-1185">Reference proteome</keyword>
<gene>
    <name evidence="3" type="ORF">L2K70_02125</name>
</gene>
<sequence>MTSPLHGSSSVSALLALVLLAAPSPAHAGEGRAAPPKQVRGTLTALPAIVQPGTRPADPSDAGSVVARFTPASPGRVVTLERRTRGEWRRVGRAVEDAWGSAAFAPRPGTYRARTTGRGRTWLSGTVRLKRWRTEFADDFDGTALDTSVWNDQQREHESVYAPRTCARVDGSVRHVADGLLHLGIGVDPDRLGTSCSYTWGGAPGTSPYLLNSQVSTEFTRSFRHGIVAARMRFQQAKGLHAGFWMLPVGTTYADGDPAAGAEIDVVEFFGENGRGSETIASGVHHYEAGWDKVSRGGLFPEARKALDGDRSWWDEFHVFSVEWTAKEYVFRVDGREYYRERRDVSQAQQWVLSALTSDYELAELTPDELDDTAQVDWVRVFDATSRVSTRTTVGRRVAAGGA</sequence>
<feature type="domain" description="GH16" evidence="2">
    <location>
        <begin position="120"/>
        <end position="387"/>
    </location>
</feature>
<evidence type="ECO:0000256" key="1">
    <source>
        <dbReference type="SAM" id="SignalP"/>
    </source>
</evidence>
<protein>
    <submittedName>
        <fullName evidence="3">Glycoside hydrolase family 16 protein</fullName>
    </submittedName>
</protein>
<feature type="chain" id="PRO_5046073352" evidence="1">
    <location>
        <begin position="29"/>
        <end position="403"/>
    </location>
</feature>
<dbReference type="PROSITE" id="PS51762">
    <property type="entry name" value="GH16_2"/>
    <property type="match status" value="1"/>
</dbReference>
<dbReference type="RefSeq" id="WP_236398309.1">
    <property type="nucleotide sequence ID" value="NZ_JAKJHZ010000003.1"/>
</dbReference>
<organism evidence="3 4">
    <name type="scientific">Nocardioides potassii</name>
    <dbReference type="NCBI Taxonomy" id="2911371"/>
    <lineage>
        <taxon>Bacteria</taxon>
        <taxon>Bacillati</taxon>
        <taxon>Actinomycetota</taxon>
        <taxon>Actinomycetes</taxon>
        <taxon>Propionibacteriales</taxon>
        <taxon>Nocardioidaceae</taxon>
        <taxon>Nocardioides</taxon>
    </lineage>
</organism>
<keyword evidence="3" id="KW-0378">Hydrolase</keyword>
<dbReference type="InterPro" id="IPR050546">
    <property type="entry name" value="Glycosyl_Hydrlase_16"/>
</dbReference>
<dbReference type="Gene3D" id="2.60.120.200">
    <property type="match status" value="1"/>
</dbReference>
<dbReference type="EMBL" id="JAKJHZ010000003">
    <property type="protein sequence ID" value="MCF6376391.1"/>
    <property type="molecule type" value="Genomic_DNA"/>
</dbReference>
<dbReference type="PANTHER" id="PTHR10963">
    <property type="entry name" value="GLYCOSYL HYDROLASE-RELATED"/>
    <property type="match status" value="1"/>
</dbReference>
<dbReference type="InterPro" id="IPR013320">
    <property type="entry name" value="ConA-like_dom_sf"/>
</dbReference>
<proteinExistence type="predicted"/>
<dbReference type="GO" id="GO:0016787">
    <property type="term" value="F:hydrolase activity"/>
    <property type="evidence" value="ECO:0007669"/>
    <property type="project" value="UniProtKB-KW"/>
</dbReference>
<dbReference type="CDD" id="cd00413">
    <property type="entry name" value="Glyco_hydrolase_16"/>
    <property type="match status" value="1"/>
</dbReference>
<dbReference type="InterPro" id="IPR000757">
    <property type="entry name" value="Beta-glucanase-like"/>
</dbReference>
<accession>A0ABS9H560</accession>
<reference evidence="3 4" key="1">
    <citation type="submission" date="2022-01" db="EMBL/GenBank/DDBJ databases">
        <title>Nocardioides sp. nov., an actinomycete isolated from mining soil.</title>
        <authorList>
            <person name="Liu L."/>
        </authorList>
    </citation>
    <scope>NUCLEOTIDE SEQUENCE [LARGE SCALE GENOMIC DNA]</scope>
    <source>
        <strain evidence="3 4">KLBMP 9356</strain>
    </source>
</reference>
<dbReference type="SUPFAM" id="SSF49899">
    <property type="entry name" value="Concanavalin A-like lectins/glucanases"/>
    <property type="match status" value="1"/>
</dbReference>
<name>A0ABS9H560_9ACTN</name>
<comment type="caution">
    <text evidence="3">The sequence shown here is derived from an EMBL/GenBank/DDBJ whole genome shotgun (WGS) entry which is preliminary data.</text>
</comment>
<dbReference type="PANTHER" id="PTHR10963:SF60">
    <property type="entry name" value="GRAM-NEGATIVE BACTERIA-BINDING PROTEIN 1-RELATED"/>
    <property type="match status" value="1"/>
</dbReference>